<dbReference type="EMBL" id="JACIFP010000001">
    <property type="protein sequence ID" value="MBB4136124.1"/>
    <property type="molecule type" value="Genomic_DNA"/>
</dbReference>
<sequence>MPHTSALADKPAQARTYERTYRLRMEDVNPAMGVRLDAVARLLQNIAMDMIDESAWGATNPFWIVRRNVIDVLEPITWPGDVHVERWCEATSSRWVGMRQRLTGTPTATGFADADRPTGRVETSSFCINVTRDGRPSRIDDDVLADWNRDVTDVRYKWKAMAPATPDDIDGPPATRSFALRTTDFDAFGHMNNVAYWHAVDAALADRPTLTAQPHRAVIEYLRPITPREEATVVTKPYAGGLALWFVVDDQVTTAVTVTPLE</sequence>
<comment type="caution">
    <text evidence="3">The sequence shown here is derived from an EMBL/GenBank/DDBJ whole genome shotgun (WGS) entry which is preliminary data.</text>
</comment>
<dbReference type="RefSeq" id="WP_183371099.1">
    <property type="nucleotide sequence ID" value="NZ_BAABHL010000003.1"/>
</dbReference>
<dbReference type="Pfam" id="PF01643">
    <property type="entry name" value="Acyl-ACP_TE"/>
    <property type="match status" value="1"/>
</dbReference>
<dbReference type="Pfam" id="PF20791">
    <property type="entry name" value="Acyl-ACP_TE_C"/>
    <property type="match status" value="1"/>
</dbReference>
<dbReference type="SUPFAM" id="SSF54637">
    <property type="entry name" value="Thioesterase/thiol ester dehydrase-isomerase"/>
    <property type="match status" value="2"/>
</dbReference>
<dbReference type="InterPro" id="IPR049427">
    <property type="entry name" value="Acyl-ACP_TE_C"/>
</dbReference>
<evidence type="ECO:0000259" key="2">
    <source>
        <dbReference type="Pfam" id="PF20791"/>
    </source>
</evidence>
<dbReference type="Gene3D" id="3.10.129.10">
    <property type="entry name" value="Hotdog Thioesterase"/>
    <property type="match status" value="1"/>
</dbReference>
<keyword evidence="4" id="KW-1185">Reference proteome</keyword>
<evidence type="ECO:0000313" key="4">
    <source>
        <dbReference type="Proteomes" id="UP000551501"/>
    </source>
</evidence>
<dbReference type="Proteomes" id="UP000551501">
    <property type="component" value="Unassembled WGS sequence"/>
</dbReference>
<reference evidence="3 4" key="1">
    <citation type="submission" date="2020-08" db="EMBL/GenBank/DDBJ databases">
        <title>Sequencing the genomes of 1000 actinobacteria strains.</title>
        <authorList>
            <person name="Klenk H.-P."/>
        </authorList>
    </citation>
    <scope>NUCLEOTIDE SEQUENCE [LARGE SCALE GENOMIC DNA]</scope>
    <source>
        <strain evidence="3 4">DSM 45298</strain>
    </source>
</reference>
<feature type="domain" description="Acyl-ACP thioesterase-like C-terminal" evidence="2">
    <location>
        <begin position="176"/>
        <end position="236"/>
    </location>
</feature>
<organism evidence="3 4">
    <name type="scientific">Gordonia humi</name>
    <dbReference type="NCBI Taxonomy" id="686429"/>
    <lineage>
        <taxon>Bacteria</taxon>
        <taxon>Bacillati</taxon>
        <taxon>Actinomycetota</taxon>
        <taxon>Actinomycetes</taxon>
        <taxon>Mycobacteriales</taxon>
        <taxon>Gordoniaceae</taxon>
        <taxon>Gordonia</taxon>
    </lineage>
</organism>
<protein>
    <submittedName>
        <fullName evidence="3">Acyl-ACP thioesterase</fullName>
    </submittedName>
</protein>
<evidence type="ECO:0000259" key="1">
    <source>
        <dbReference type="Pfam" id="PF01643"/>
    </source>
</evidence>
<proteinExistence type="predicted"/>
<feature type="domain" description="Acyl-ACP thioesterase N-terminal hotdog" evidence="1">
    <location>
        <begin position="16"/>
        <end position="104"/>
    </location>
</feature>
<evidence type="ECO:0000313" key="3">
    <source>
        <dbReference type="EMBL" id="MBB4136124.1"/>
    </source>
</evidence>
<dbReference type="InterPro" id="IPR029069">
    <property type="entry name" value="HotDog_dom_sf"/>
</dbReference>
<dbReference type="InterPro" id="IPR002864">
    <property type="entry name" value="Acyl-ACP_thioesterase_NHD"/>
</dbReference>
<accession>A0A840F0H9</accession>
<dbReference type="GO" id="GO:0016790">
    <property type="term" value="F:thiolester hydrolase activity"/>
    <property type="evidence" value="ECO:0007669"/>
    <property type="project" value="InterPro"/>
</dbReference>
<dbReference type="GO" id="GO:0006633">
    <property type="term" value="P:fatty acid biosynthetic process"/>
    <property type="evidence" value="ECO:0007669"/>
    <property type="project" value="InterPro"/>
</dbReference>
<gene>
    <name evidence="3" type="ORF">BKA16_002676</name>
</gene>
<name>A0A840F0H9_9ACTN</name>
<dbReference type="AlphaFoldDB" id="A0A840F0H9"/>